<evidence type="ECO:0000313" key="1">
    <source>
        <dbReference type="EMBL" id="GHI15131.1"/>
    </source>
</evidence>
<name>A0ABQ3NQU1_STRVG</name>
<dbReference type="Proteomes" id="UP000660554">
    <property type="component" value="Unassembled WGS sequence"/>
</dbReference>
<sequence length="100" mass="10296">MFTGFGGVLTAEAGSLTGELTVRTSWDAGQAHVAVQYAGASKWCTLVGSPVPCPSAEEARSVHQCAVEAVRTRGPVPFAPWPLTPAVHRGTDEVPAHAAG</sequence>
<keyword evidence="2" id="KW-1185">Reference proteome</keyword>
<evidence type="ECO:0000313" key="2">
    <source>
        <dbReference type="Proteomes" id="UP000660554"/>
    </source>
</evidence>
<dbReference type="EMBL" id="BNDV01000010">
    <property type="protein sequence ID" value="GHI15131.1"/>
    <property type="molecule type" value="Genomic_DNA"/>
</dbReference>
<accession>A0ABQ3NQU1</accession>
<protein>
    <submittedName>
        <fullName evidence="1">Uncharacterized protein</fullName>
    </submittedName>
</protein>
<comment type="caution">
    <text evidence="1">The sequence shown here is derived from an EMBL/GenBank/DDBJ whole genome shotgun (WGS) entry which is preliminary data.</text>
</comment>
<gene>
    <name evidence="1" type="ORF">Scinn_45940</name>
</gene>
<reference evidence="2" key="1">
    <citation type="submission" date="2020-09" db="EMBL/GenBank/DDBJ databases">
        <title>Whole genome shotgun sequence of Streptomyces cinnamonensis NBRC 15873.</title>
        <authorList>
            <person name="Komaki H."/>
            <person name="Tamura T."/>
        </authorList>
    </citation>
    <scope>NUCLEOTIDE SEQUENCE [LARGE SCALE GENOMIC DNA]</scope>
    <source>
        <strain evidence="2">NBRC 15873</strain>
    </source>
</reference>
<organism evidence="1 2">
    <name type="scientific">Streptomyces virginiae</name>
    <name type="common">Streptomyces cinnamonensis</name>
    <dbReference type="NCBI Taxonomy" id="1961"/>
    <lineage>
        <taxon>Bacteria</taxon>
        <taxon>Bacillati</taxon>
        <taxon>Actinomycetota</taxon>
        <taxon>Actinomycetes</taxon>
        <taxon>Kitasatosporales</taxon>
        <taxon>Streptomycetaceae</taxon>
        <taxon>Streptomyces</taxon>
    </lineage>
</organism>
<proteinExistence type="predicted"/>